<dbReference type="InterPro" id="IPR025641">
    <property type="entry name" value="DUF4340"/>
</dbReference>
<dbReference type="Pfam" id="PF14238">
    <property type="entry name" value="DUF4340"/>
    <property type="match status" value="1"/>
</dbReference>
<name>A0A1S8DHQ6_9GAMM</name>
<comment type="caution">
    <text evidence="2">The sequence shown here is derived from an EMBL/GenBank/DDBJ whole genome shotgun (WGS) entry which is preliminary data.</text>
</comment>
<organism evidence="2 3">
    <name type="scientific">Halopseudomonas pachastrellae</name>
    <dbReference type="NCBI Taxonomy" id="254161"/>
    <lineage>
        <taxon>Bacteria</taxon>
        <taxon>Pseudomonadati</taxon>
        <taxon>Pseudomonadota</taxon>
        <taxon>Gammaproteobacteria</taxon>
        <taxon>Pseudomonadales</taxon>
        <taxon>Pseudomonadaceae</taxon>
        <taxon>Halopseudomonas</taxon>
    </lineage>
</organism>
<protein>
    <recommendedName>
        <fullName evidence="1">DUF4340 domain-containing protein</fullName>
    </recommendedName>
</protein>
<evidence type="ECO:0000313" key="2">
    <source>
        <dbReference type="EMBL" id="ONM43927.1"/>
    </source>
</evidence>
<dbReference type="AlphaFoldDB" id="A0A1S8DHQ6"/>
<dbReference type="STRING" id="254161.SAMN05216256_10156"/>
<dbReference type="RefSeq" id="WP_083727263.1">
    <property type="nucleotide sequence ID" value="NZ_FOUD01000001.1"/>
</dbReference>
<evidence type="ECO:0000259" key="1">
    <source>
        <dbReference type="Pfam" id="PF14238"/>
    </source>
</evidence>
<dbReference type="OrthoDB" id="7008377at2"/>
<evidence type="ECO:0000313" key="3">
    <source>
        <dbReference type="Proteomes" id="UP000242847"/>
    </source>
</evidence>
<reference evidence="2 3" key="1">
    <citation type="submission" date="2017-01" db="EMBL/GenBank/DDBJ databases">
        <title>Draft genome sequence of Pseudomonas pachastrellae type strain CCUG 46540T from a deep sea.</title>
        <authorList>
            <person name="Gomila M."/>
            <person name="Mulet M."/>
            <person name="Lalucat J."/>
            <person name="Garcia-Valdes E."/>
        </authorList>
    </citation>
    <scope>NUCLEOTIDE SEQUENCE [LARGE SCALE GENOMIC DNA]</scope>
    <source>
        <strain evidence="2 3">CCUG 46540</strain>
    </source>
</reference>
<accession>A0A1S8DHQ6</accession>
<keyword evidence="3" id="KW-1185">Reference proteome</keyword>
<gene>
    <name evidence="2" type="ORF">BXT89_10035</name>
</gene>
<dbReference type="EMBL" id="MUBC01000019">
    <property type="protein sequence ID" value="ONM43927.1"/>
    <property type="molecule type" value="Genomic_DNA"/>
</dbReference>
<proteinExistence type="predicted"/>
<feature type="domain" description="DUF4340" evidence="1">
    <location>
        <begin position="70"/>
        <end position="239"/>
    </location>
</feature>
<dbReference type="Proteomes" id="UP000242847">
    <property type="component" value="Unassembled WGS sequence"/>
</dbReference>
<sequence length="322" mass="35724">MRKIILIALLLVAIAMVAVALQVRDSDRVADLESRPLLDEAQQAALADVDQLTLARGEQQVVLQREGSDWTVANRDQYPLQRERLAALLLALREARVLEAKTSNPEYHARLGLASDAALRVSVAADQSQYGVLFGNPVGSDQLVRMDGEDQVWLINRALNMSVNAQDWLDLQVSQIPLEQVARAHWQYADGESLQLDKASEGDYNFRLAEAEGAGHERELNSMVLALADLRAQNVALRSTLTLPQASLQMQLDSWSGAQLKASMYEVDGAYWLTIDALTQSEEQPLKVYDDARWAFQLGVAQHDRMALRQADLQAVEAPAQQ</sequence>